<keyword evidence="5 9" id="KW-0498">Mitosis</keyword>
<dbReference type="GO" id="GO:0007094">
    <property type="term" value="P:mitotic spindle assembly checkpoint signaling"/>
    <property type="evidence" value="ECO:0007669"/>
    <property type="project" value="UniProtKB-UniRule"/>
</dbReference>
<evidence type="ECO:0000256" key="3">
    <source>
        <dbReference type="ARBA" id="ARBA00022454"/>
    </source>
</evidence>
<sequence length="612" mass="68724">MPAAMMVPEEENQEEMDREDLETLLQRLKYGKNCDSELFQEEFRIQLLPQSQHPLCNLTDHTAQKGFIYLLQRELQVFSEHVTSESLEGVMDMNSLQGGMETDEMSDSTKDDSMEDKPGMVTELHPVSVKEARYFLSLYATAHNPAAEDAQPAVFPLWVKVEVQSSKERVCYMGSELHSNKKGQVTGMSTFTVTAKGPFPTPANLPTLDVLQKRHRARVFPLNNNVSNRGFAQYDVFGTGSQDATGDNQTSVLIECSWKDVTSVLQLPPYNSDTVMHIRAVPGDMKSAAYNIYRELQTLTGFVEGLKTGEVLWCLEENATPLTTTVSNFIQEFTELHVKKPALQKVQNEADINSPMHSMLLPPRKDLDFTEALWEKLLGCSGYQELVDCLHLVCTALQQGKIQPMVHRSNQSELACLVRESFKGTMRAPELDGSLPVRLLAEIGVEKMKRDYTHFFIAEELTTLSQLSAYLKTDASLEDDLALLHKLHVILEMVAACKAFLDLPHENLRTLLGMALQHYGNHPHDDGHTFQLPLSAGACVKRVYERSQAAMWRLEQMSGGKEDQVTSVSQISTRPSYEHAVCALGDMTLGDPMADTQPYFLTTVQQSRVYFT</sequence>
<dbReference type="OrthoDB" id="5556307at2759"/>
<keyword evidence="7 9" id="KW-0131">Cell cycle</keyword>
<evidence type="ECO:0000313" key="10">
    <source>
        <dbReference type="EMBL" id="CAH1251698.1"/>
    </source>
</evidence>
<comment type="subunit">
    <text evidence="9">Component of the RZZ complex.</text>
</comment>
<keyword evidence="8 9" id="KW-0137">Centromere</keyword>
<comment type="subcellular location">
    <subcellularLocation>
        <location evidence="1 9">Chromosome</location>
        <location evidence="1 9">Centromere</location>
        <location evidence="1 9">Kinetochore</location>
    </subcellularLocation>
</comment>
<evidence type="ECO:0000256" key="8">
    <source>
        <dbReference type="ARBA" id="ARBA00023328"/>
    </source>
</evidence>
<gene>
    <name evidence="10" type="primary">ZWILCH</name>
    <name evidence="10" type="ORF">BLAG_LOCUS12012</name>
</gene>
<evidence type="ECO:0000256" key="2">
    <source>
        <dbReference type="ARBA" id="ARBA00009062"/>
    </source>
</evidence>
<evidence type="ECO:0000256" key="4">
    <source>
        <dbReference type="ARBA" id="ARBA00022618"/>
    </source>
</evidence>
<accession>A0A8K0EHI6</accession>
<dbReference type="InterPro" id="IPR018630">
    <property type="entry name" value="Zwilch"/>
</dbReference>
<evidence type="ECO:0000256" key="5">
    <source>
        <dbReference type="ARBA" id="ARBA00022776"/>
    </source>
</evidence>
<comment type="function">
    <text evidence="9">Essential component of the mitotic checkpoint, which prevents cells from prematurely exiting mitosis. Required for the assembly of the dynein-dynactin and MAD1-MAD2 complexes onto kinetochores. Its function related to the spindle assembly machinery is proposed to depend on its association in the mitotic RZZ complex.</text>
</comment>
<dbReference type="PANTHER" id="PTHR15995:SF1">
    <property type="entry name" value="PROTEIN ZWILCH HOMOLOG"/>
    <property type="match status" value="1"/>
</dbReference>
<comment type="similarity">
    <text evidence="2 9">Belongs to the ZWILCH family.</text>
</comment>
<dbReference type="Proteomes" id="UP000838412">
    <property type="component" value="Chromosome 19"/>
</dbReference>
<organism evidence="10 11">
    <name type="scientific">Branchiostoma lanceolatum</name>
    <name type="common">Common lancelet</name>
    <name type="synonym">Amphioxus lanceolatum</name>
    <dbReference type="NCBI Taxonomy" id="7740"/>
    <lineage>
        <taxon>Eukaryota</taxon>
        <taxon>Metazoa</taxon>
        <taxon>Chordata</taxon>
        <taxon>Cephalochordata</taxon>
        <taxon>Leptocardii</taxon>
        <taxon>Amphioxiformes</taxon>
        <taxon>Branchiostomatidae</taxon>
        <taxon>Branchiostoma</taxon>
    </lineage>
</organism>
<protein>
    <recommendedName>
        <fullName evidence="9">Protein zwilch</fullName>
    </recommendedName>
</protein>
<dbReference type="EMBL" id="OV696704">
    <property type="protein sequence ID" value="CAH1251698.1"/>
    <property type="molecule type" value="Genomic_DNA"/>
</dbReference>
<dbReference type="Gene3D" id="1.10.287.1880">
    <property type="match status" value="1"/>
</dbReference>
<dbReference type="PANTHER" id="PTHR15995">
    <property type="entry name" value="PROTEIN ZWILCH HOMOLOG"/>
    <property type="match status" value="1"/>
</dbReference>
<dbReference type="Gene3D" id="6.20.270.10">
    <property type="match status" value="1"/>
</dbReference>
<keyword evidence="6 9" id="KW-0995">Kinetochore</keyword>
<dbReference type="Gene3D" id="2.20.25.230">
    <property type="match status" value="1"/>
</dbReference>
<evidence type="ECO:0000256" key="1">
    <source>
        <dbReference type="ARBA" id="ARBA00004629"/>
    </source>
</evidence>
<dbReference type="Pfam" id="PF09817">
    <property type="entry name" value="Zwilch"/>
    <property type="match status" value="1"/>
</dbReference>
<keyword evidence="4 9" id="KW-0132">Cell division</keyword>
<keyword evidence="11" id="KW-1185">Reference proteome</keyword>
<dbReference type="AlphaFoldDB" id="A0A8K0EHI6"/>
<evidence type="ECO:0000256" key="7">
    <source>
        <dbReference type="ARBA" id="ARBA00023306"/>
    </source>
</evidence>
<keyword evidence="3 9" id="KW-0158">Chromosome</keyword>
<proteinExistence type="inferred from homology"/>
<evidence type="ECO:0000313" key="11">
    <source>
        <dbReference type="Proteomes" id="UP000838412"/>
    </source>
</evidence>
<dbReference type="GO" id="GO:0051301">
    <property type="term" value="P:cell division"/>
    <property type="evidence" value="ECO:0007669"/>
    <property type="project" value="UniProtKB-UniRule"/>
</dbReference>
<reference evidence="10" key="1">
    <citation type="submission" date="2022-01" db="EMBL/GenBank/DDBJ databases">
        <authorList>
            <person name="Braso-Vives M."/>
        </authorList>
    </citation>
    <scope>NUCLEOTIDE SEQUENCE</scope>
</reference>
<dbReference type="GO" id="GO:1990423">
    <property type="term" value="C:RZZ complex"/>
    <property type="evidence" value="ECO:0007669"/>
    <property type="project" value="UniProtKB-UniRule"/>
</dbReference>
<evidence type="ECO:0000256" key="6">
    <source>
        <dbReference type="ARBA" id="ARBA00022838"/>
    </source>
</evidence>
<name>A0A8K0EHI6_BRALA</name>
<dbReference type="Gene3D" id="1.20.58.730">
    <property type="match status" value="1"/>
</dbReference>
<dbReference type="GO" id="GO:0034501">
    <property type="term" value="P:protein localization to kinetochore"/>
    <property type="evidence" value="ECO:0007669"/>
    <property type="project" value="UniProtKB-UniRule"/>
</dbReference>
<evidence type="ECO:0000256" key="9">
    <source>
        <dbReference type="RuleBase" id="RU369076"/>
    </source>
</evidence>